<dbReference type="InterPro" id="IPR050256">
    <property type="entry name" value="Glycosyltransferase_2"/>
</dbReference>
<dbReference type="Pfam" id="PF00535">
    <property type="entry name" value="Glycos_transf_2"/>
    <property type="match status" value="1"/>
</dbReference>
<dbReference type="SUPFAM" id="SSF53448">
    <property type="entry name" value="Nucleotide-diphospho-sugar transferases"/>
    <property type="match status" value="1"/>
</dbReference>
<reference evidence="2" key="1">
    <citation type="submission" date="2018-05" db="EMBL/GenBank/DDBJ databases">
        <authorList>
            <person name="Lanie J.A."/>
            <person name="Ng W.-L."/>
            <person name="Kazmierczak K.M."/>
            <person name="Andrzejewski T.M."/>
            <person name="Davidsen T.M."/>
            <person name="Wayne K.J."/>
            <person name="Tettelin H."/>
            <person name="Glass J.I."/>
            <person name="Rusch D."/>
            <person name="Podicherti R."/>
            <person name="Tsui H.-C.T."/>
            <person name="Winkler M.E."/>
        </authorList>
    </citation>
    <scope>NUCLEOTIDE SEQUENCE</scope>
</reference>
<dbReference type="PANTHER" id="PTHR48090">
    <property type="entry name" value="UNDECAPRENYL-PHOSPHATE 4-DEOXY-4-FORMAMIDO-L-ARABINOSE TRANSFERASE-RELATED"/>
    <property type="match status" value="1"/>
</dbReference>
<evidence type="ECO:0000313" key="2">
    <source>
        <dbReference type="EMBL" id="SVB30998.1"/>
    </source>
</evidence>
<dbReference type="Gene3D" id="3.90.550.10">
    <property type="entry name" value="Spore Coat Polysaccharide Biosynthesis Protein SpsA, Chain A"/>
    <property type="match status" value="1"/>
</dbReference>
<accession>A0A382CXW1</accession>
<gene>
    <name evidence="2" type="ORF">METZ01_LOCUS183852</name>
</gene>
<dbReference type="PANTHER" id="PTHR48090:SF7">
    <property type="entry name" value="RFBJ PROTEIN"/>
    <property type="match status" value="1"/>
</dbReference>
<evidence type="ECO:0000259" key="1">
    <source>
        <dbReference type="Pfam" id="PF00535"/>
    </source>
</evidence>
<organism evidence="2">
    <name type="scientific">marine metagenome</name>
    <dbReference type="NCBI Taxonomy" id="408172"/>
    <lineage>
        <taxon>unclassified sequences</taxon>
        <taxon>metagenomes</taxon>
        <taxon>ecological metagenomes</taxon>
    </lineage>
</organism>
<feature type="domain" description="Glycosyltransferase 2-like" evidence="1">
    <location>
        <begin position="25"/>
        <end position="187"/>
    </location>
</feature>
<dbReference type="EMBL" id="UINC01036671">
    <property type="protein sequence ID" value="SVB30998.1"/>
    <property type="molecule type" value="Genomic_DNA"/>
</dbReference>
<sequence>MRTPQFQPINSIRQGQLAWDQVRLSVVVPVYNEIDTVEVLLRTVREVHLALEVIVVDDGSTDGTREVLLRLEKEDLIDVLLLQDVNRGKGAALRVGFRCATGDIIAVQDADLEYDPHEIPKLMEPILAGKADAVYGSRFLGGAHRVLFFWHMIGNRLLTLLSNMLTDLNLTDMETCYKVIHADLLKHLPLSANRFGFEPEVTARLAQARARIYELPISYDGRLYHEGKKINWKDGVAAFYHILRSNIFGPKAAQWHVPKVQPWEDRALTEMKRTELDDRRVEDSLSSVFQDDNKPVSG</sequence>
<dbReference type="InterPro" id="IPR001173">
    <property type="entry name" value="Glyco_trans_2-like"/>
</dbReference>
<dbReference type="InterPro" id="IPR029044">
    <property type="entry name" value="Nucleotide-diphossugar_trans"/>
</dbReference>
<proteinExistence type="predicted"/>
<dbReference type="AlphaFoldDB" id="A0A382CXW1"/>
<protein>
    <recommendedName>
        <fullName evidence="1">Glycosyltransferase 2-like domain-containing protein</fullName>
    </recommendedName>
</protein>
<dbReference type="CDD" id="cd04179">
    <property type="entry name" value="DPM_DPG-synthase_like"/>
    <property type="match status" value="1"/>
</dbReference>
<name>A0A382CXW1_9ZZZZ</name>